<evidence type="ECO:0000256" key="5">
    <source>
        <dbReference type="ARBA" id="ARBA00023136"/>
    </source>
</evidence>
<dbReference type="PANTHER" id="PTHR42770">
    <property type="entry name" value="AMINO ACID TRANSPORTER-RELATED"/>
    <property type="match status" value="1"/>
</dbReference>
<protein>
    <submittedName>
        <fullName evidence="7">APC family permease</fullName>
    </submittedName>
</protein>
<comment type="subcellular location">
    <subcellularLocation>
        <location evidence="1">Cell membrane</location>
        <topology evidence="1">Multi-pass membrane protein</topology>
    </subcellularLocation>
</comment>
<evidence type="ECO:0000313" key="8">
    <source>
        <dbReference type="Proteomes" id="UP001208938"/>
    </source>
</evidence>
<reference evidence="7 8" key="1">
    <citation type="submission" date="2022-10" db="EMBL/GenBank/DDBJ databases">
        <title>Pararhodobacter sp. nov., isolated from marine algae.</title>
        <authorList>
            <person name="Choi B.J."/>
            <person name="Kim J.M."/>
            <person name="Lee J.K."/>
            <person name="Choi D.G."/>
            <person name="Jeon C.O."/>
        </authorList>
    </citation>
    <scope>NUCLEOTIDE SEQUENCE [LARGE SCALE GENOMIC DNA]</scope>
    <source>
        <strain evidence="7 8">ZQ420</strain>
    </source>
</reference>
<evidence type="ECO:0000313" key="7">
    <source>
        <dbReference type="EMBL" id="MCW1933827.1"/>
    </source>
</evidence>
<keyword evidence="4 6" id="KW-1133">Transmembrane helix</keyword>
<feature type="transmembrane region" description="Helical" evidence="6">
    <location>
        <begin position="52"/>
        <end position="74"/>
    </location>
</feature>
<feature type="transmembrane region" description="Helical" evidence="6">
    <location>
        <begin position="410"/>
        <end position="430"/>
    </location>
</feature>
<evidence type="ECO:0000256" key="1">
    <source>
        <dbReference type="ARBA" id="ARBA00004651"/>
    </source>
</evidence>
<dbReference type="Pfam" id="PF13520">
    <property type="entry name" value="AA_permease_2"/>
    <property type="match status" value="1"/>
</dbReference>
<gene>
    <name evidence="7" type="ORF">OKW52_16580</name>
</gene>
<accession>A0ABT3H213</accession>
<feature type="transmembrane region" description="Helical" evidence="6">
    <location>
        <begin position="21"/>
        <end position="46"/>
    </location>
</feature>
<keyword evidence="5 6" id="KW-0472">Membrane</keyword>
<proteinExistence type="predicted"/>
<dbReference type="RefSeq" id="WP_264506698.1">
    <property type="nucleotide sequence ID" value="NZ_JAPDFL010000001.1"/>
</dbReference>
<evidence type="ECO:0000256" key="3">
    <source>
        <dbReference type="ARBA" id="ARBA00022692"/>
    </source>
</evidence>
<keyword evidence="3 6" id="KW-0812">Transmembrane</keyword>
<keyword evidence="8" id="KW-1185">Reference proteome</keyword>
<organism evidence="7 8">
    <name type="scientific">Pararhodobacter zhoushanensis</name>
    <dbReference type="NCBI Taxonomy" id="2479545"/>
    <lineage>
        <taxon>Bacteria</taxon>
        <taxon>Pseudomonadati</taxon>
        <taxon>Pseudomonadota</taxon>
        <taxon>Alphaproteobacteria</taxon>
        <taxon>Rhodobacterales</taxon>
        <taxon>Paracoccaceae</taxon>
        <taxon>Pararhodobacter</taxon>
    </lineage>
</organism>
<dbReference type="InterPro" id="IPR002293">
    <property type="entry name" value="AA/rel_permease1"/>
</dbReference>
<feature type="transmembrane region" description="Helical" evidence="6">
    <location>
        <begin position="442"/>
        <end position="461"/>
    </location>
</feature>
<feature type="transmembrane region" description="Helical" evidence="6">
    <location>
        <begin position="371"/>
        <end position="398"/>
    </location>
</feature>
<evidence type="ECO:0000256" key="4">
    <source>
        <dbReference type="ARBA" id="ARBA00022989"/>
    </source>
</evidence>
<dbReference type="Gene3D" id="1.20.1740.10">
    <property type="entry name" value="Amino acid/polyamine transporter I"/>
    <property type="match status" value="1"/>
</dbReference>
<dbReference type="PIRSF" id="PIRSF006060">
    <property type="entry name" value="AA_transporter"/>
    <property type="match status" value="1"/>
</dbReference>
<feature type="transmembrane region" description="Helical" evidence="6">
    <location>
        <begin position="287"/>
        <end position="308"/>
    </location>
</feature>
<feature type="transmembrane region" description="Helical" evidence="6">
    <location>
        <begin position="239"/>
        <end position="267"/>
    </location>
</feature>
<keyword evidence="2" id="KW-1003">Cell membrane</keyword>
<feature type="transmembrane region" description="Helical" evidence="6">
    <location>
        <begin position="133"/>
        <end position="151"/>
    </location>
</feature>
<dbReference type="Proteomes" id="UP001208938">
    <property type="component" value="Unassembled WGS sequence"/>
</dbReference>
<evidence type="ECO:0000256" key="2">
    <source>
        <dbReference type="ARBA" id="ARBA00022475"/>
    </source>
</evidence>
<feature type="transmembrane region" description="Helical" evidence="6">
    <location>
        <begin position="163"/>
        <end position="185"/>
    </location>
</feature>
<dbReference type="PANTHER" id="PTHR42770:SF16">
    <property type="entry name" value="AMINO ACID PERMEASE"/>
    <property type="match status" value="1"/>
</dbReference>
<name>A0ABT3H213_9RHOB</name>
<comment type="caution">
    <text evidence="7">The sequence shown here is derived from an EMBL/GenBank/DDBJ whole genome shotgun (WGS) entry which is preliminary data.</text>
</comment>
<sequence>MEQATPLQVHSLKKNSIGLSLLVFMVISAAAPLTGIAGAIPIAMLLGNGAGIPGTFVIMAIIMAIWAIGFVTLARRVRNAGAFYAYSARALGGRAGGAVALIAVLAYNAMMFGLLGLLGGVATGVFGQFGLNLPWWTWSLIATGLVGILGYKEAELSAKVLMLLVALEVVIGLIVAFSILAKGGAGDLTYNILDPQLIFAGGGTVAAILFTFGSFIGIEATAIYTEEVRDATVTVPKATFGAILLIGLFYAFTTWSMVVGTGVEALVPTIAALPDPTFFLFALAEQYAGGTVAMILGVLLVTSIFASAQAMHNFIARYFYVTGREGLLPGFMGVTHDSHQSPHVGSVVQTLMAVIVVLVFAALGLDPVLNLFTWIAQVSVFGVLTMLAITSFAVVAYFRKHPGQEPAWKVVLAPVVSGLMMAGMAAYTLIGFGPATATTAPLSYILPGLVPLFGLIGYLVASKMAQTRPADFAKLGANRD</sequence>
<evidence type="ECO:0000256" key="6">
    <source>
        <dbReference type="SAM" id="Phobius"/>
    </source>
</evidence>
<dbReference type="EMBL" id="JAPDFL010000001">
    <property type="protein sequence ID" value="MCW1933827.1"/>
    <property type="molecule type" value="Genomic_DNA"/>
</dbReference>
<feature type="transmembrane region" description="Helical" evidence="6">
    <location>
        <begin position="95"/>
        <end position="121"/>
    </location>
</feature>
<dbReference type="InterPro" id="IPR050367">
    <property type="entry name" value="APC_superfamily"/>
</dbReference>
<feature type="transmembrane region" description="Helical" evidence="6">
    <location>
        <begin position="347"/>
        <end position="365"/>
    </location>
</feature>
<feature type="transmembrane region" description="Helical" evidence="6">
    <location>
        <begin position="197"/>
        <end position="218"/>
    </location>
</feature>